<name>A0A0D6GQC0_ECOLX</name>
<organism evidence="1 2">
    <name type="scientific">Escherichia coli</name>
    <dbReference type="NCBI Taxonomy" id="562"/>
    <lineage>
        <taxon>Bacteria</taxon>
        <taxon>Pseudomonadati</taxon>
        <taxon>Pseudomonadota</taxon>
        <taxon>Gammaproteobacteria</taxon>
        <taxon>Enterobacterales</taxon>
        <taxon>Enterobacteriaceae</taxon>
        <taxon>Escherichia</taxon>
    </lineage>
</organism>
<accession>A0A0D6GQC0</accession>
<dbReference type="EMBL" id="CAADIS010000005">
    <property type="protein sequence ID" value="VFS40508.1"/>
    <property type="molecule type" value="Genomic_DNA"/>
</dbReference>
<gene>
    <name evidence="1" type="ORF">NCTC9001_06547</name>
</gene>
<evidence type="ECO:0000313" key="2">
    <source>
        <dbReference type="Proteomes" id="UP000372890"/>
    </source>
</evidence>
<evidence type="ECO:0000313" key="1">
    <source>
        <dbReference type="EMBL" id="VFS40508.1"/>
    </source>
</evidence>
<reference evidence="1 2" key="1">
    <citation type="submission" date="2019-03" db="EMBL/GenBank/DDBJ databases">
        <authorList>
            <consortium name="Pathogen Informatics"/>
        </authorList>
    </citation>
    <scope>NUCLEOTIDE SEQUENCE [LARGE SCALE GENOMIC DNA]</scope>
    <source>
        <strain evidence="1 2">NCTC9001</strain>
    </source>
</reference>
<dbReference type="Proteomes" id="UP000372890">
    <property type="component" value="Unassembled WGS sequence"/>
</dbReference>
<dbReference type="AlphaFoldDB" id="A0A0D6GQC0"/>
<sequence>MALDSYASPNIIPELRQPNAAAGKITLGGLDRMAVTPSVKKRRLSMVEFPYAQTLLSDYTAWKAL</sequence>
<protein>
    <submittedName>
        <fullName evidence="1">Uncharacterized protein</fullName>
    </submittedName>
</protein>
<proteinExistence type="predicted"/>